<protein>
    <submittedName>
        <fullName evidence="2">SprT-like family protein</fullName>
    </submittedName>
</protein>
<dbReference type="PANTHER" id="PTHR21220:SF0">
    <property type="entry name" value="DNA-DEPENDENT METALLOPROTEASE SPRTN"/>
    <property type="match status" value="1"/>
</dbReference>
<dbReference type="PANTHER" id="PTHR21220">
    <property type="entry name" value="DNA-DEPENDENT METALLOPROTEASE SPRTN"/>
    <property type="match status" value="1"/>
</dbReference>
<accession>A0A9P8LV06</accession>
<evidence type="ECO:0000313" key="2">
    <source>
        <dbReference type="EMBL" id="KAH0574855.1"/>
    </source>
</evidence>
<comment type="caution">
    <text evidence="2">The sequence shown here is derived from an EMBL/GenBank/DDBJ whole genome shotgun (WGS) entry which is preliminary data.</text>
</comment>
<dbReference type="KEGG" id="ssao:94296493"/>
<name>A0A9P8LV06_9EUKA</name>
<dbReference type="Pfam" id="PF10263">
    <property type="entry name" value="SprT-like"/>
    <property type="match status" value="1"/>
</dbReference>
<dbReference type="InterPro" id="IPR044245">
    <property type="entry name" value="Spartan"/>
</dbReference>
<dbReference type="GO" id="GO:0006974">
    <property type="term" value="P:DNA damage response"/>
    <property type="evidence" value="ECO:0007669"/>
    <property type="project" value="InterPro"/>
</dbReference>
<dbReference type="GeneID" id="94296493"/>
<dbReference type="GO" id="GO:0005634">
    <property type="term" value="C:nucleus"/>
    <property type="evidence" value="ECO:0007669"/>
    <property type="project" value="TreeGrafter"/>
</dbReference>
<gene>
    <name evidence="2" type="ORF">SS50377_22470</name>
</gene>
<dbReference type="GO" id="GO:0031593">
    <property type="term" value="F:polyubiquitin modification-dependent protein binding"/>
    <property type="evidence" value="ECO:0007669"/>
    <property type="project" value="TreeGrafter"/>
</dbReference>
<dbReference type="EMBL" id="AUWU02000003">
    <property type="protein sequence ID" value="KAH0574855.1"/>
    <property type="molecule type" value="Genomic_DNA"/>
</dbReference>
<dbReference type="SMART" id="SM00731">
    <property type="entry name" value="SprT"/>
    <property type="match status" value="1"/>
</dbReference>
<evidence type="ECO:0000313" key="3">
    <source>
        <dbReference type="Proteomes" id="UP000018208"/>
    </source>
</evidence>
<proteinExistence type="predicted"/>
<dbReference type="AlphaFoldDB" id="A0A9P8LV06"/>
<dbReference type="GO" id="GO:0004222">
    <property type="term" value="F:metalloendopeptidase activity"/>
    <property type="evidence" value="ECO:0007669"/>
    <property type="project" value="InterPro"/>
</dbReference>
<dbReference type="InterPro" id="IPR006640">
    <property type="entry name" value="SprT-like_domain"/>
</dbReference>
<dbReference type="OrthoDB" id="5236983at2759"/>
<dbReference type="GO" id="GO:0003697">
    <property type="term" value="F:single-stranded DNA binding"/>
    <property type="evidence" value="ECO:0007669"/>
    <property type="project" value="InterPro"/>
</dbReference>
<organism evidence="2 3">
    <name type="scientific">Spironucleus salmonicida</name>
    <dbReference type="NCBI Taxonomy" id="348837"/>
    <lineage>
        <taxon>Eukaryota</taxon>
        <taxon>Metamonada</taxon>
        <taxon>Diplomonadida</taxon>
        <taxon>Hexamitidae</taxon>
        <taxon>Hexamitinae</taxon>
        <taxon>Spironucleus</taxon>
    </lineage>
</organism>
<sequence>MLRIHDMNIFPDLLDLYHMFHVCNQLFFSSELETCTLSYSTKMHSVAGLCISSRPIQIVLSLALIYETTQFELVNTLVHEMCHALIFQRREYDGVRDGHGPLWFSQAMRINSCFGLKITKYHYPISKKQLDKMSIESEKRRQQSFLGIGKTIEQIIDIVDLTDQDIIDLTVDFLDIEQINQVDLKVKQIQYIDID</sequence>
<reference evidence="2 3" key="1">
    <citation type="journal article" date="2014" name="PLoS Genet.">
        <title>The Genome of Spironucleus salmonicida Highlights a Fish Pathogen Adapted to Fluctuating Environments.</title>
        <authorList>
            <person name="Xu F."/>
            <person name="Jerlstrom-Hultqvist J."/>
            <person name="Einarsson E."/>
            <person name="Astvaldsson A."/>
            <person name="Svard S.G."/>
            <person name="Andersson J.O."/>
        </authorList>
    </citation>
    <scope>NUCLEOTIDE SEQUENCE [LARGE SCALE GENOMIC DNA]</scope>
    <source>
        <strain evidence="2 3">ATCC 50377</strain>
    </source>
</reference>
<evidence type="ECO:0000259" key="1">
    <source>
        <dbReference type="SMART" id="SM00731"/>
    </source>
</evidence>
<dbReference type="Proteomes" id="UP000018208">
    <property type="component" value="Unassembled WGS sequence"/>
</dbReference>
<dbReference type="RefSeq" id="XP_067765628.1">
    <property type="nucleotide sequence ID" value="XM_067906360.1"/>
</dbReference>
<keyword evidence="3" id="KW-1185">Reference proteome</keyword>
<feature type="domain" description="SprT-like" evidence="1">
    <location>
        <begin position="14"/>
        <end position="154"/>
    </location>
</feature>